<dbReference type="AlphaFoldDB" id="A0A8K0E5Q9"/>
<evidence type="ECO:0000313" key="2">
    <source>
        <dbReference type="Proteomes" id="UP000838412"/>
    </source>
</evidence>
<sequence length="190" mass="22246">MFIYKTTTVQVVAAAVQVTAMQVAVMQRRTPRVVHLCQVEGTDYVPYRQPITNPGAEKKLLDFLHKTVVYKKAENYIHSKDTHYVESFNNAMLVYHDKRICFGRTNYLLWVNLAILDWNDYADREITSVWFDENAANTRKQQPKKQLVRKAYKLRKDVWRLFAQKALYQGTGREASCREWARPASRGPSR</sequence>
<dbReference type="OrthoDB" id="5987860at2759"/>
<evidence type="ECO:0000313" key="1">
    <source>
        <dbReference type="EMBL" id="CAH1242563.1"/>
    </source>
</evidence>
<gene>
    <name evidence="1" type="primary">Hypp6844</name>
    <name evidence="1" type="ORF">BLAG_LOCUS5852</name>
</gene>
<accession>A0A8K0E5Q9</accession>
<dbReference type="Proteomes" id="UP000838412">
    <property type="component" value="Chromosome 12"/>
</dbReference>
<protein>
    <submittedName>
        <fullName evidence="1">Hypp6844 protein</fullName>
    </submittedName>
</protein>
<reference evidence="1" key="1">
    <citation type="submission" date="2022-01" db="EMBL/GenBank/DDBJ databases">
        <authorList>
            <person name="Braso-Vives M."/>
        </authorList>
    </citation>
    <scope>NUCLEOTIDE SEQUENCE</scope>
</reference>
<keyword evidence="2" id="KW-1185">Reference proteome</keyword>
<proteinExistence type="predicted"/>
<dbReference type="EMBL" id="OV696697">
    <property type="protein sequence ID" value="CAH1242563.1"/>
    <property type="molecule type" value="Genomic_DNA"/>
</dbReference>
<name>A0A8K0E5Q9_BRALA</name>
<organism evidence="1 2">
    <name type="scientific">Branchiostoma lanceolatum</name>
    <name type="common">Common lancelet</name>
    <name type="synonym">Amphioxus lanceolatum</name>
    <dbReference type="NCBI Taxonomy" id="7740"/>
    <lineage>
        <taxon>Eukaryota</taxon>
        <taxon>Metazoa</taxon>
        <taxon>Chordata</taxon>
        <taxon>Cephalochordata</taxon>
        <taxon>Leptocardii</taxon>
        <taxon>Amphioxiformes</taxon>
        <taxon>Branchiostomatidae</taxon>
        <taxon>Branchiostoma</taxon>
    </lineage>
</organism>